<name>A0ABU6ZL28_9FABA</name>
<keyword evidence="3" id="KW-1185">Reference proteome</keyword>
<dbReference type="Proteomes" id="UP001341840">
    <property type="component" value="Unassembled WGS sequence"/>
</dbReference>
<feature type="compositionally biased region" description="Basic and acidic residues" evidence="1">
    <location>
        <begin position="1"/>
        <end position="10"/>
    </location>
</feature>
<gene>
    <name evidence="2" type="ORF">PIB30_066799</name>
</gene>
<feature type="region of interest" description="Disordered" evidence="1">
    <location>
        <begin position="1"/>
        <end position="163"/>
    </location>
</feature>
<feature type="compositionally biased region" description="Basic and acidic residues" evidence="1">
    <location>
        <begin position="84"/>
        <end position="94"/>
    </location>
</feature>
<evidence type="ECO:0000313" key="2">
    <source>
        <dbReference type="EMBL" id="MED6222688.1"/>
    </source>
</evidence>
<organism evidence="2 3">
    <name type="scientific">Stylosanthes scabra</name>
    <dbReference type="NCBI Taxonomy" id="79078"/>
    <lineage>
        <taxon>Eukaryota</taxon>
        <taxon>Viridiplantae</taxon>
        <taxon>Streptophyta</taxon>
        <taxon>Embryophyta</taxon>
        <taxon>Tracheophyta</taxon>
        <taxon>Spermatophyta</taxon>
        <taxon>Magnoliopsida</taxon>
        <taxon>eudicotyledons</taxon>
        <taxon>Gunneridae</taxon>
        <taxon>Pentapetalae</taxon>
        <taxon>rosids</taxon>
        <taxon>fabids</taxon>
        <taxon>Fabales</taxon>
        <taxon>Fabaceae</taxon>
        <taxon>Papilionoideae</taxon>
        <taxon>50 kb inversion clade</taxon>
        <taxon>dalbergioids sensu lato</taxon>
        <taxon>Dalbergieae</taxon>
        <taxon>Pterocarpus clade</taxon>
        <taxon>Stylosanthes</taxon>
    </lineage>
</organism>
<evidence type="ECO:0000313" key="3">
    <source>
        <dbReference type="Proteomes" id="UP001341840"/>
    </source>
</evidence>
<proteinExistence type="predicted"/>
<protein>
    <submittedName>
        <fullName evidence="2">Uncharacterized protein</fullName>
    </submittedName>
</protein>
<reference evidence="2 3" key="1">
    <citation type="journal article" date="2023" name="Plants (Basel)">
        <title>Bridging the Gap: Combining Genomics and Transcriptomics Approaches to Understand Stylosanthes scabra, an Orphan Legume from the Brazilian Caatinga.</title>
        <authorList>
            <person name="Ferreira-Neto J.R.C."/>
            <person name="da Silva M.D."/>
            <person name="Binneck E."/>
            <person name="de Melo N.F."/>
            <person name="da Silva R.H."/>
            <person name="de Melo A.L.T.M."/>
            <person name="Pandolfi V."/>
            <person name="Bustamante F.O."/>
            <person name="Brasileiro-Vidal A.C."/>
            <person name="Benko-Iseppon A.M."/>
        </authorList>
    </citation>
    <scope>NUCLEOTIDE SEQUENCE [LARGE SCALE GENOMIC DNA]</scope>
    <source>
        <tissue evidence="2">Leaves</tissue>
    </source>
</reference>
<evidence type="ECO:0000256" key="1">
    <source>
        <dbReference type="SAM" id="MobiDB-lite"/>
    </source>
</evidence>
<accession>A0ABU6ZL28</accession>
<comment type="caution">
    <text evidence="2">The sequence shown here is derived from an EMBL/GenBank/DDBJ whole genome shotgun (WGS) entry which is preliminary data.</text>
</comment>
<feature type="compositionally biased region" description="Acidic residues" evidence="1">
    <location>
        <begin position="95"/>
        <end position="122"/>
    </location>
</feature>
<dbReference type="EMBL" id="JASCZI010272547">
    <property type="protein sequence ID" value="MED6222688.1"/>
    <property type="molecule type" value="Genomic_DNA"/>
</dbReference>
<sequence>MAPKAKDKVHQPPTRFSLRFAALKTRQSRDKVGPSRTAPINAKPIEISSDSESKEVLEYILGTGQSDDEVPEYIPDDWPAENQSPREEEPKGPAEEPEEEEDPKEVDPEEAEEQVEENEMGEEEVKAVEPSDDEYQEYFADYFELAPPTSPDSSDDSIPPADD</sequence>
<feature type="compositionally biased region" description="Acidic residues" evidence="1">
    <location>
        <begin position="66"/>
        <end position="79"/>
    </location>
</feature>